<protein>
    <recommendedName>
        <fullName evidence="4">Secreted protein</fullName>
    </recommendedName>
</protein>
<dbReference type="InterPro" id="IPR036379">
    <property type="entry name" value="A-amylase_inhib_sf"/>
</dbReference>
<name>A0A0K8PK42_STRAJ</name>
<evidence type="ECO:0000256" key="1">
    <source>
        <dbReference type="SAM" id="SignalP"/>
    </source>
</evidence>
<proteinExistence type="predicted"/>
<dbReference type="EMBL" id="DF968255">
    <property type="protein sequence ID" value="GAP48260.1"/>
    <property type="molecule type" value="Genomic_DNA"/>
</dbReference>
<dbReference type="Proteomes" id="UP000053859">
    <property type="component" value="Unassembled WGS sequence"/>
</dbReference>
<evidence type="ECO:0000313" key="2">
    <source>
        <dbReference type="EMBL" id="GAP48260.1"/>
    </source>
</evidence>
<accession>A0A0K8PK42</accession>
<sequence>MRTRAALSVGTILMSSVGLGMATASPAAAAWDCVRHTYQGIGKPAPTWSTCSVTVGRKAIWSYGPDSSCKKYTPGQERTFYPPYPISAFDGLKACKV</sequence>
<dbReference type="Gene3D" id="2.60.40.20">
    <property type="entry name" value="Alpha-amylase inhibitor"/>
    <property type="match status" value="1"/>
</dbReference>
<organism evidence="2 3">
    <name type="scientific">Streptomyces azureus</name>
    <dbReference type="NCBI Taxonomy" id="146537"/>
    <lineage>
        <taxon>Bacteria</taxon>
        <taxon>Bacillati</taxon>
        <taxon>Actinomycetota</taxon>
        <taxon>Actinomycetes</taxon>
        <taxon>Kitasatosporales</taxon>
        <taxon>Streptomycetaceae</taxon>
        <taxon>Streptomyces</taxon>
    </lineage>
</organism>
<evidence type="ECO:0008006" key="4">
    <source>
        <dbReference type="Google" id="ProtNLM"/>
    </source>
</evidence>
<gene>
    <name evidence="2" type="ORF">SAZU_3087</name>
</gene>
<dbReference type="PATRIC" id="fig|146537.3.peg.3259"/>
<dbReference type="GO" id="GO:0015066">
    <property type="term" value="F:alpha-amylase inhibitor activity"/>
    <property type="evidence" value="ECO:0007669"/>
    <property type="project" value="InterPro"/>
</dbReference>
<reference evidence="2" key="1">
    <citation type="journal article" date="2015" name="Genome Announc.">
        <title>Draft Genome Sequence of Thiostrepton-Producing Streptomyces azureus ATCC 14921.</title>
        <authorList>
            <person name="Sakihara K."/>
            <person name="Maeda J."/>
            <person name="Tashiro K."/>
            <person name="Fujino Y."/>
            <person name="Kuhara S."/>
            <person name="Ohshima T."/>
            <person name="Ogata S."/>
            <person name="Doi K."/>
        </authorList>
    </citation>
    <scope>NUCLEOTIDE SEQUENCE [LARGE SCALE GENOMIC DNA]</scope>
    <source>
        <strain evidence="2">ATCC14921</strain>
    </source>
</reference>
<dbReference type="AlphaFoldDB" id="A0A0K8PK42"/>
<keyword evidence="1" id="KW-0732">Signal</keyword>
<evidence type="ECO:0000313" key="3">
    <source>
        <dbReference type="Proteomes" id="UP000053859"/>
    </source>
</evidence>
<feature type="signal peptide" evidence="1">
    <location>
        <begin position="1"/>
        <end position="29"/>
    </location>
</feature>
<feature type="chain" id="PRO_5039462700" description="Secreted protein" evidence="1">
    <location>
        <begin position="30"/>
        <end position="97"/>
    </location>
</feature>
<keyword evidence="3" id="KW-1185">Reference proteome</keyword>